<dbReference type="EMBL" id="CP025096">
    <property type="protein sequence ID" value="AUD05678.1"/>
    <property type="molecule type" value="Genomic_DNA"/>
</dbReference>
<dbReference type="KEGG" id="spir:CWM47_29850"/>
<evidence type="ECO:0000313" key="3">
    <source>
        <dbReference type="Proteomes" id="UP000232883"/>
    </source>
</evidence>
<proteinExistence type="predicted"/>
<feature type="signal peptide" evidence="1">
    <location>
        <begin position="1"/>
        <end position="19"/>
    </location>
</feature>
<sequence length="194" mass="20892">MKRISLLLIVLSFSLHQQACRSRQQANSQITDSTSTTGLASKTAASLTISGHLAELGLTAESHWRGINLGDEFAKVKVTEKGESFESDADHIGYTIELTNLESADMLYYQKNNKVSSIDVDLFLNSRQSVNEYQKELETYFTSRYGASKPTAGGAVWAGSTGENISLKDVSKGKDFGLKVKIGSASGAATASVK</sequence>
<accession>A0A2K8Z760</accession>
<dbReference type="OrthoDB" id="958015at2"/>
<dbReference type="AlphaFoldDB" id="A0A2K8Z760"/>
<dbReference type="Proteomes" id="UP000232883">
    <property type="component" value="Chromosome"/>
</dbReference>
<reference evidence="2 3" key="1">
    <citation type="submission" date="2017-11" db="EMBL/GenBank/DDBJ databases">
        <title>Taxonomic description and genome sequences of Spirosoma HA7 sp. nov., isolated from pollen microhabitat of Corylus avellana.</title>
        <authorList>
            <person name="Ambika Manirajan B."/>
            <person name="Suarez C."/>
            <person name="Ratering S."/>
            <person name="Geissler-Plaum R."/>
            <person name="Cardinale M."/>
            <person name="Sylvia S."/>
        </authorList>
    </citation>
    <scope>NUCLEOTIDE SEQUENCE [LARGE SCALE GENOMIC DNA]</scope>
    <source>
        <strain evidence="2 3">HA7</strain>
    </source>
</reference>
<evidence type="ECO:0000256" key="1">
    <source>
        <dbReference type="SAM" id="SignalP"/>
    </source>
</evidence>
<protein>
    <submittedName>
        <fullName evidence="2">Uncharacterized protein</fullName>
    </submittedName>
</protein>
<dbReference type="RefSeq" id="WP_100992231.1">
    <property type="nucleotide sequence ID" value="NZ_CP025096.1"/>
</dbReference>
<feature type="chain" id="PRO_5014907815" evidence="1">
    <location>
        <begin position="20"/>
        <end position="194"/>
    </location>
</feature>
<keyword evidence="3" id="KW-1185">Reference proteome</keyword>
<organism evidence="2 3">
    <name type="scientific">Spirosoma pollinicola</name>
    <dbReference type="NCBI Taxonomy" id="2057025"/>
    <lineage>
        <taxon>Bacteria</taxon>
        <taxon>Pseudomonadati</taxon>
        <taxon>Bacteroidota</taxon>
        <taxon>Cytophagia</taxon>
        <taxon>Cytophagales</taxon>
        <taxon>Cytophagaceae</taxon>
        <taxon>Spirosoma</taxon>
    </lineage>
</organism>
<name>A0A2K8Z760_9BACT</name>
<evidence type="ECO:0000313" key="2">
    <source>
        <dbReference type="EMBL" id="AUD05678.1"/>
    </source>
</evidence>
<gene>
    <name evidence="2" type="ORF">CWM47_29850</name>
</gene>
<keyword evidence="1" id="KW-0732">Signal</keyword>